<evidence type="ECO:0000313" key="1">
    <source>
        <dbReference type="EMBL" id="RPA77093.1"/>
    </source>
</evidence>
<organism evidence="1 2">
    <name type="scientific">Ascobolus immersus RN42</name>
    <dbReference type="NCBI Taxonomy" id="1160509"/>
    <lineage>
        <taxon>Eukaryota</taxon>
        <taxon>Fungi</taxon>
        <taxon>Dikarya</taxon>
        <taxon>Ascomycota</taxon>
        <taxon>Pezizomycotina</taxon>
        <taxon>Pezizomycetes</taxon>
        <taxon>Pezizales</taxon>
        <taxon>Ascobolaceae</taxon>
        <taxon>Ascobolus</taxon>
    </lineage>
</organism>
<sequence length="250" mass="27154">MSGYWDYNVDGHYLPEPAVQGGVVTEETEGDRRDLEAQHAVHSALHLPYPQLQQPSYSFRPRTNLPVSAALSAPLQPAPYDISQQHVYNTQPHPATVNAPQGTYAAYAGNYAGNITGDANYQLYGSSPLPVQINAVAAMQDSPYNQDTIPQYEATGQNESAGDATASVSTRGLGGTVGWFDPPAANTIIPPPATYGVGQRVWYRSEPSGQPYRVMISRRECTSAGWKYDIGYENGTWSMSSVPECCLTLF</sequence>
<dbReference type="Proteomes" id="UP000275078">
    <property type="component" value="Unassembled WGS sequence"/>
</dbReference>
<reference evidence="1 2" key="1">
    <citation type="journal article" date="2018" name="Nat. Ecol. Evol.">
        <title>Pezizomycetes genomes reveal the molecular basis of ectomycorrhizal truffle lifestyle.</title>
        <authorList>
            <person name="Murat C."/>
            <person name="Payen T."/>
            <person name="Noel B."/>
            <person name="Kuo A."/>
            <person name="Morin E."/>
            <person name="Chen J."/>
            <person name="Kohler A."/>
            <person name="Krizsan K."/>
            <person name="Balestrini R."/>
            <person name="Da Silva C."/>
            <person name="Montanini B."/>
            <person name="Hainaut M."/>
            <person name="Levati E."/>
            <person name="Barry K.W."/>
            <person name="Belfiori B."/>
            <person name="Cichocki N."/>
            <person name="Clum A."/>
            <person name="Dockter R.B."/>
            <person name="Fauchery L."/>
            <person name="Guy J."/>
            <person name="Iotti M."/>
            <person name="Le Tacon F."/>
            <person name="Lindquist E.A."/>
            <person name="Lipzen A."/>
            <person name="Malagnac F."/>
            <person name="Mello A."/>
            <person name="Molinier V."/>
            <person name="Miyauchi S."/>
            <person name="Poulain J."/>
            <person name="Riccioni C."/>
            <person name="Rubini A."/>
            <person name="Sitrit Y."/>
            <person name="Splivallo R."/>
            <person name="Traeger S."/>
            <person name="Wang M."/>
            <person name="Zifcakova L."/>
            <person name="Wipf D."/>
            <person name="Zambonelli A."/>
            <person name="Paolocci F."/>
            <person name="Nowrousian M."/>
            <person name="Ottonello S."/>
            <person name="Baldrian P."/>
            <person name="Spatafora J.W."/>
            <person name="Henrissat B."/>
            <person name="Nagy L.G."/>
            <person name="Aury J.M."/>
            <person name="Wincker P."/>
            <person name="Grigoriev I.V."/>
            <person name="Bonfante P."/>
            <person name="Martin F.M."/>
        </authorList>
    </citation>
    <scope>NUCLEOTIDE SEQUENCE [LARGE SCALE GENOMIC DNA]</scope>
    <source>
        <strain evidence="1 2">RN42</strain>
    </source>
</reference>
<dbReference type="AlphaFoldDB" id="A0A3N4HTB4"/>
<evidence type="ECO:0000313" key="2">
    <source>
        <dbReference type="Proteomes" id="UP000275078"/>
    </source>
</evidence>
<protein>
    <submittedName>
        <fullName evidence="1">Uncharacterized protein</fullName>
    </submittedName>
</protein>
<keyword evidence="2" id="KW-1185">Reference proteome</keyword>
<dbReference type="EMBL" id="ML119732">
    <property type="protein sequence ID" value="RPA77093.1"/>
    <property type="molecule type" value="Genomic_DNA"/>
</dbReference>
<name>A0A3N4HTB4_ASCIM</name>
<proteinExistence type="predicted"/>
<gene>
    <name evidence="1" type="ORF">BJ508DRAFT_174950</name>
</gene>
<accession>A0A3N4HTB4</accession>